<comment type="caution">
    <text evidence="2">The sequence shown here is derived from an EMBL/GenBank/DDBJ whole genome shotgun (WGS) entry which is preliminary data.</text>
</comment>
<gene>
    <name evidence="2" type="ORF">EGJ28_15950</name>
</gene>
<sequence>MNDRGVQDLQGEPASSIDGSAADLAERHSVMRETLLRSAYTDEYSREERDEMRNLLLRLSEQYTAMTGRQLN</sequence>
<evidence type="ECO:0000313" key="3">
    <source>
        <dbReference type="Proteomes" id="UP000276506"/>
    </source>
</evidence>
<dbReference type="EMBL" id="RHQL01000010">
    <property type="protein sequence ID" value="RRV08763.1"/>
    <property type="molecule type" value="Genomic_DNA"/>
</dbReference>
<accession>A0A3R8U9L2</accession>
<organism evidence="2 3">
    <name type="scientific">Stutzerimonas xanthomarina</name>
    <dbReference type="NCBI Taxonomy" id="271420"/>
    <lineage>
        <taxon>Bacteria</taxon>
        <taxon>Pseudomonadati</taxon>
        <taxon>Pseudomonadota</taxon>
        <taxon>Gammaproteobacteria</taxon>
        <taxon>Pseudomonadales</taxon>
        <taxon>Pseudomonadaceae</taxon>
        <taxon>Stutzerimonas</taxon>
    </lineage>
</organism>
<evidence type="ECO:0000313" key="2">
    <source>
        <dbReference type="EMBL" id="RRV08763.1"/>
    </source>
</evidence>
<proteinExistence type="predicted"/>
<dbReference type="Proteomes" id="UP000276506">
    <property type="component" value="Unassembled WGS sequence"/>
</dbReference>
<evidence type="ECO:0000256" key="1">
    <source>
        <dbReference type="SAM" id="MobiDB-lite"/>
    </source>
</evidence>
<name>A0A3R8U9L2_9GAMM</name>
<protein>
    <submittedName>
        <fullName evidence="2">Uncharacterized protein</fullName>
    </submittedName>
</protein>
<dbReference type="AlphaFoldDB" id="A0A3R8U9L2"/>
<reference evidence="2 3" key="1">
    <citation type="submission" date="2018-10" db="EMBL/GenBank/DDBJ databases">
        <title>Transmission dynamics of multidrug resistant bacteria on intensive care unit surfaces.</title>
        <authorList>
            <person name="D'Souza A.W."/>
            <person name="Potter R.F."/>
            <person name="Wallace M."/>
            <person name="Shupe A."/>
            <person name="Patel S."/>
            <person name="Sun S."/>
            <person name="Gul D."/>
            <person name="Kwon J.H."/>
            <person name="Andleeb S."/>
            <person name="Burnham C.-A.D."/>
            <person name="Dantas G."/>
        </authorList>
    </citation>
    <scope>NUCLEOTIDE SEQUENCE [LARGE SCALE GENOMIC DNA]</scope>
    <source>
        <strain evidence="2 3">PX_177</strain>
    </source>
</reference>
<feature type="region of interest" description="Disordered" evidence="1">
    <location>
        <begin position="1"/>
        <end position="25"/>
    </location>
</feature>